<accession>A0A2T7D7M8</accession>
<feature type="region of interest" description="Disordered" evidence="1">
    <location>
        <begin position="1"/>
        <end position="21"/>
    </location>
</feature>
<keyword evidence="3" id="KW-1185">Reference proteome</keyword>
<evidence type="ECO:0000313" key="3">
    <source>
        <dbReference type="Proteomes" id="UP000244336"/>
    </source>
</evidence>
<sequence length="50" mass="5812">MPAQRGSLRLRQPVPVSGTQREASELRILVSERGGCLQIQLRLWRAERRR</sequence>
<name>A0A2T7D7M8_9POAL</name>
<dbReference type="EMBL" id="CM009754">
    <property type="protein sequence ID" value="PUZ51595.1"/>
    <property type="molecule type" value="Genomic_DNA"/>
</dbReference>
<organism evidence="2 3">
    <name type="scientific">Panicum hallii var. hallii</name>
    <dbReference type="NCBI Taxonomy" id="1504633"/>
    <lineage>
        <taxon>Eukaryota</taxon>
        <taxon>Viridiplantae</taxon>
        <taxon>Streptophyta</taxon>
        <taxon>Embryophyta</taxon>
        <taxon>Tracheophyta</taxon>
        <taxon>Spermatophyta</taxon>
        <taxon>Magnoliopsida</taxon>
        <taxon>Liliopsida</taxon>
        <taxon>Poales</taxon>
        <taxon>Poaceae</taxon>
        <taxon>PACMAD clade</taxon>
        <taxon>Panicoideae</taxon>
        <taxon>Panicodae</taxon>
        <taxon>Paniceae</taxon>
        <taxon>Panicinae</taxon>
        <taxon>Panicum</taxon>
        <taxon>Panicum sect. Panicum</taxon>
    </lineage>
</organism>
<dbReference type="AlphaFoldDB" id="A0A2T7D7M8"/>
<proteinExistence type="predicted"/>
<evidence type="ECO:0000313" key="2">
    <source>
        <dbReference type="EMBL" id="PUZ51595.1"/>
    </source>
</evidence>
<reference evidence="2 3" key="1">
    <citation type="submission" date="2018-04" db="EMBL/GenBank/DDBJ databases">
        <title>WGS assembly of Panicum hallii var. hallii HAL2.</title>
        <authorList>
            <person name="Lovell J."/>
            <person name="Jenkins J."/>
            <person name="Lowry D."/>
            <person name="Mamidi S."/>
            <person name="Sreedasyam A."/>
            <person name="Weng X."/>
            <person name="Barry K."/>
            <person name="Bonette J."/>
            <person name="Campitelli B."/>
            <person name="Daum C."/>
            <person name="Gordon S."/>
            <person name="Gould B."/>
            <person name="Lipzen A."/>
            <person name="MacQueen A."/>
            <person name="Palacio-Mejia J."/>
            <person name="Plott C."/>
            <person name="Shakirov E."/>
            <person name="Shu S."/>
            <person name="Yoshinaga Y."/>
            <person name="Zane M."/>
            <person name="Rokhsar D."/>
            <person name="Grimwood J."/>
            <person name="Schmutz J."/>
            <person name="Juenger T."/>
        </authorList>
    </citation>
    <scope>NUCLEOTIDE SEQUENCE [LARGE SCALE GENOMIC DNA]</scope>
    <source>
        <strain evidence="3">cv. HAL2</strain>
    </source>
</reference>
<dbReference type="Gramene" id="PUZ51595">
    <property type="protein sequence ID" value="PUZ51595"/>
    <property type="gene ID" value="GQ55_6G200700"/>
</dbReference>
<protein>
    <submittedName>
        <fullName evidence="2">Uncharacterized protein</fullName>
    </submittedName>
</protein>
<evidence type="ECO:0000256" key="1">
    <source>
        <dbReference type="SAM" id="MobiDB-lite"/>
    </source>
</evidence>
<dbReference type="Proteomes" id="UP000244336">
    <property type="component" value="Chromosome 6"/>
</dbReference>
<gene>
    <name evidence="2" type="ORF">GQ55_6G200700</name>
</gene>